<dbReference type="InterPro" id="IPR039425">
    <property type="entry name" value="RNA_pol_sigma-70-like"/>
</dbReference>
<dbReference type="PANTHER" id="PTHR43133:SF39">
    <property type="entry name" value="SIMILAR TO RNA POLYMERASE SIGMA-E FACTOR"/>
    <property type="match status" value="1"/>
</dbReference>
<dbReference type="InterPro" id="IPR014284">
    <property type="entry name" value="RNA_pol_sigma-70_dom"/>
</dbReference>
<dbReference type="InterPro" id="IPR013324">
    <property type="entry name" value="RNA_pol_sigma_r3/r4-like"/>
</dbReference>
<dbReference type="Gene3D" id="1.10.10.10">
    <property type="entry name" value="Winged helix-like DNA-binding domain superfamily/Winged helix DNA-binding domain"/>
    <property type="match status" value="1"/>
</dbReference>
<dbReference type="PANTHER" id="PTHR43133">
    <property type="entry name" value="RNA POLYMERASE ECF-TYPE SIGMA FACTO"/>
    <property type="match status" value="1"/>
</dbReference>
<dbReference type="NCBIfam" id="TIGR02937">
    <property type="entry name" value="sigma70-ECF"/>
    <property type="match status" value="1"/>
</dbReference>
<sequence>MSGFTEMMHAVQAGDQDTAEKMLPLVYDELRKLAAVYLAKEQSGHARQATSLVHEAYLRLVGNDAEWNGEGHFFGAAAIAIRRVLVENARTRRSLKRGGDAVRLELDDVSPAISPEPVEDLIALDEALDRLSAVNPRATELVQLLYFSGLTLSQSAEVMGISPRSADRLWAYAKAWLRREMRSNFENS</sequence>
<dbReference type="Pfam" id="PF07638">
    <property type="entry name" value="Sigma70_ECF"/>
    <property type="match status" value="1"/>
</dbReference>
<dbReference type="NCBIfam" id="TIGR02999">
    <property type="entry name" value="Sig-70_X6"/>
    <property type="match status" value="1"/>
</dbReference>
<feature type="domain" description="RNA polymerase sigma-70 ECF-like HTH" evidence="5">
    <location>
        <begin position="2"/>
        <end position="182"/>
    </location>
</feature>
<reference evidence="6 7" key="1">
    <citation type="journal article" date="2018" name="Nat. Biotechnol.">
        <title>A standardized bacterial taxonomy based on genome phylogeny substantially revises the tree of life.</title>
        <authorList>
            <person name="Parks D.H."/>
            <person name="Chuvochina M."/>
            <person name="Waite D.W."/>
            <person name="Rinke C."/>
            <person name="Skarshewski A."/>
            <person name="Chaumeil P.A."/>
            <person name="Hugenholtz P."/>
        </authorList>
    </citation>
    <scope>NUCLEOTIDE SEQUENCE [LARGE SCALE GENOMIC DNA]</scope>
    <source>
        <strain evidence="6">UBA9375</strain>
    </source>
</reference>
<dbReference type="SUPFAM" id="SSF88659">
    <property type="entry name" value="Sigma3 and sigma4 domains of RNA polymerase sigma factors"/>
    <property type="match status" value="1"/>
</dbReference>
<evidence type="ECO:0000256" key="4">
    <source>
        <dbReference type="ARBA" id="ARBA00023163"/>
    </source>
</evidence>
<evidence type="ECO:0000256" key="2">
    <source>
        <dbReference type="ARBA" id="ARBA00023015"/>
    </source>
</evidence>
<accession>A0A3D3RE83</accession>
<dbReference type="EMBL" id="DQAY01000158">
    <property type="protein sequence ID" value="HCO26408.1"/>
    <property type="molecule type" value="Genomic_DNA"/>
</dbReference>
<organism evidence="6 7">
    <name type="scientific">Gimesia maris</name>
    <dbReference type="NCBI Taxonomy" id="122"/>
    <lineage>
        <taxon>Bacteria</taxon>
        <taxon>Pseudomonadati</taxon>
        <taxon>Planctomycetota</taxon>
        <taxon>Planctomycetia</taxon>
        <taxon>Planctomycetales</taxon>
        <taxon>Planctomycetaceae</taxon>
        <taxon>Gimesia</taxon>
    </lineage>
</organism>
<evidence type="ECO:0000313" key="7">
    <source>
        <dbReference type="Proteomes" id="UP000263642"/>
    </source>
</evidence>
<dbReference type="GO" id="GO:0006352">
    <property type="term" value="P:DNA-templated transcription initiation"/>
    <property type="evidence" value="ECO:0007669"/>
    <property type="project" value="InterPro"/>
</dbReference>
<dbReference type="InterPro" id="IPR013325">
    <property type="entry name" value="RNA_pol_sigma_r2"/>
</dbReference>
<keyword evidence="4" id="KW-0804">Transcription</keyword>
<evidence type="ECO:0000313" key="6">
    <source>
        <dbReference type="EMBL" id="HCO26408.1"/>
    </source>
</evidence>
<keyword evidence="3" id="KW-0731">Sigma factor</keyword>
<protein>
    <submittedName>
        <fullName evidence="6">RNA polymerase subunit sigma</fullName>
    </submittedName>
</protein>
<keyword evidence="2" id="KW-0805">Transcription regulation</keyword>
<name>A0A3D3RE83_9PLAN</name>
<dbReference type="InterPro" id="IPR036388">
    <property type="entry name" value="WH-like_DNA-bd_sf"/>
</dbReference>
<evidence type="ECO:0000256" key="3">
    <source>
        <dbReference type="ARBA" id="ARBA00023082"/>
    </source>
</evidence>
<dbReference type="AlphaFoldDB" id="A0A3D3RE83"/>
<dbReference type="GO" id="GO:0016987">
    <property type="term" value="F:sigma factor activity"/>
    <property type="evidence" value="ECO:0007669"/>
    <property type="project" value="UniProtKB-KW"/>
</dbReference>
<evidence type="ECO:0000256" key="1">
    <source>
        <dbReference type="ARBA" id="ARBA00010641"/>
    </source>
</evidence>
<proteinExistence type="inferred from homology"/>
<comment type="caution">
    <text evidence="6">The sequence shown here is derived from an EMBL/GenBank/DDBJ whole genome shotgun (WGS) entry which is preliminary data.</text>
</comment>
<dbReference type="InterPro" id="IPR053812">
    <property type="entry name" value="HTH_Sigma70_ECF-like"/>
</dbReference>
<comment type="similarity">
    <text evidence="1">Belongs to the sigma-70 factor family. ECF subfamily.</text>
</comment>
<dbReference type="SUPFAM" id="SSF88946">
    <property type="entry name" value="Sigma2 domain of RNA polymerase sigma factors"/>
    <property type="match status" value="1"/>
</dbReference>
<dbReference type="Proteomes" id="UP000263642">
    <property type="component" value="Unassembled WGS sequence"/>
</dbReference>
<gene>
    <name evidence="6" type="ORF">DIT97_26585</name>
</gene>
<dbReference type="InterPro" id="IPR011517">
    <property type="entry name" value="RNA_pol_sigma70_ECF-like"/>
</dbReference>
<evidence type="ECO:0000259" key="5">
    <source>
        <dbReference type="Pfam" id="PF07638"/>
    </source>
</evidence>